<name>A0A8E0VF20_9TREM</name>
<accession>A0A8E0VF20</accession>
<evidence type="ECO:0000313" key="1">
    <source>
        <dbReference type="EMBL" id="KAA0184663.1"/>
    </source>
</evidence>
<sequence length="132" mass="14276">MRDVEQHRLSKVNDDGLPISKQLHVLQRLIDSAEALVRVQQTPSPGLHSPVHIPHENNSLGVSTHDLRGGPSEAPLLRPLGGTGQYWSAANPIIIQISAGAGHTNNEDNNPISSSAHYKSTEFCGEFNDESV</sequence>
<reference evidence="1" key="1">
    <citation type="submission" date="2019-05" db="EMBL/GenBank/DDBJ databases">
        <title>Annotation for the trematode Fasciolopsis buski.</title>
        <authorList>
            <person name="Choi Y.-J."/>
        </authorList>
    </citation>
    <scope>NUCLEOTIDE SEQUENCE</scope>
    <source>
        <strain evidence="1">HT</strain>
        <tissue evidence="1">Whole worm</tissue>
    </source>
</reference>
<dbReference type="AlphaFoldDB" id="A0A8E0VF20"/>
<keyword evidence="2" id="KW-1185">Reference proteome</keyword>
<dbReference type="Proteomes" id="UP000728185">
    <property type="component" value="Unassembled WGS sequence"/>
</dbReference>
<dbReference type="EMBL" id="LUCM01010986">
    <property type="protein sequence ID" value="KAA0184663.1"/>
    <property type="molecule type" value="Genomic_DNA"/>
</dbReference>
<evidence type="ECO:0000313" key="2">
    <source>
        <dbReference type="Proteomes" id="UP000728185"/>
    </source>
</evidence>
<proteinExistence type="predicted"/>
<protein>
    <submittedName>
        <fullName evidence="1">Uncharacterized protein</fullName>
    </submittedName>
</protein>
<organism evidence="1 2">
    <name type="scientific">Fasciolopsis buskii</name>
    <dbReference type="NCBI Taxonomy" id="27845"/>
    <lineage>
        <taxon>Eukaryota</taxon>
        <taxon>Metazoa</taxon>
        <taxon>Spiralia</taxon>
        <taxon>Lophotrochozoa</taxon>
        <taxon>Platyhelminthes</taxon>
        <taxon>Trematoda</taxon>
        <taxon>Digenea</taxon>
        <taxon>Plagiorchiida</taxon>
        <taxon>Echinostomata</taxon>
        <taxon>Echinostomatoidea</taxon>
        <taxon>Fasciolidae</taxon>
        <taxon>Fasciolopsis</taxon>
    </lineage>
</organism>
<comment type="caution">
    <text evidence="1">The sequence shown here is derived from an EMBL/GenBank/DDBJ whole genome shotgun (WGS) entry which is preliminary data.</text>
</comment>
<gene>
    <name evidence="1" type="ORF">FBUS_03219</name>
</gene>